<evidence type="ECO:0000313" key="3">
    <source>
        <dbReference type="EMBL" id="TCD67406.1"/>
    </source>
</evidence>
<accession>A0A4R0RIW4</accession>
<dbReference type="Pfam" id="PF00651">
    <property type="entry name" value="BTB"/>
    <property type="match status" value="1"/>
</dbReference>
<sequence length="268" mass="29955">MADPQAPGPVNAPTVQDAPPPFDRPTSDVIFRTVDHVDFRVHKTILIESSPFFQEMFASNALVAAAHRHGLPVVHVSESSRTLNNLLRFCYPTANPELGTAEEICEALDASRKYMMDSAEQEIVKQFACHAPKDPVALFALSSHHFGWEKELRVAAKECLRLPFDSSNPVLQNTEGSWYKCLHIYHQRCCAKAGSLMLKTKDMGGFGSKDCLSTCTMDDEQFEAVVLLLKLTKHDRFRAEPVPESTIDLEVISTTYTDDGRTWIRSAI</sequence>
<keyword evidence="4" id="KW-1185">Reference proteome</keyword>
<evidence type="ECO:0000256" key="1">
    <source>
        <dbReference type="SAM" id="MobiDB-lite"/>
    </source>
</evidence>
<proteinExistence type="predicted"/>
<comment type="caution">
    <text evidence="3">The sequence shown here is derived from an EMBL/GenBank/DDBJ whole genome shotgun (WGS) entry which is preliminary data.</text>
</comment>
<dbReference type="Proteomes" id="UP000292702">
    <property type="component" value="Unassembled WGS sequence"/>
</dbReference>
<evidence type="ECO:0000259" key="2">
    <source>
        <dbReference type="PROSITE" id="PS50097"/>
    </source>
</evidence>
<dbReference type="OrthoDB" id="3357985at2759"/>
<dbReference type="Gene3D" id="3.30.710.10">
    <property type="entry name" value="Potassium Channel Kv1.1, Chain A"/>
    <property type="match status" value="1"/>
</dbReference>
<reference evidence="3 4" key="1">
    <citation type="submission" date="2018-11" db="EMBL/GenBank/DDBJ databases">
        <title>Genome assembly of Steccherinum ochraceum LE-BIN_3174, the white-rot fungus of the Steccherinaceae family (The Residual Polyporoid clade, Polyporales, Basidiomycota).</title>
        <authorList>
            <person name="Fedorova T.V."/>
            <person name="Glazunova O.A."/>
            <person name="Landesman E.O."/>
            <person name="Moiseenko K.V."/>
            <person name="Psurtseva N.V."/>
            <person name="Savinova O.S."/>
            <person name="Shakhova N.V."/>
            <person name="Tyazhelova T.V."/>
            <person name="Vasina D.V."/>
        </authorList>
    </citation>
    <scope>NUCLEOTIDE SEQUENCE [LARGE SCALE GENOMIC DNA]</scope>
    <source>
        <strain evidence="3 4">LE-BIN_3174</strain>
    </source>
</reference>
<dbReference type="SMART" id="SM00225">
    <property type="entry name" value="BTB"/>
    <property type="match status" value="1"/>
</dbReference>
<dbReference type="InterPro" id="IPR000210">
    <property type="entry name" value="BTB/POZ_dom"/>
</dbReference>
<feature type="region of interest" description="Disordered" evidence="1">
    <location>
        <begin position="1"/>
        <end position="24"/>
    </location>
</feature>
<feature type="domain" description="BTB" evidence="2">
    <location>
        <begin position="27"/>
        <end position="91"/>
    </location>
</feature>
<name>A0A4R0RIW4_9APHY</name>
<dbReference type="InterPro" id="IPR011333">
    <property type="entry name" value="SKP1/BTB/POZ_sf"/>
</dbReference>
<dbReference type="PROSITE" id="PS50097">
    <property type="entry name" value="BTB"/>
    <property type="match status" value="1"/>
</dbReference>
<dbReference type="AlphaFoldDB" id="A0A4R0RIW4"/>
<evidence type="ECO:0000313" key="4">
    <source>
        <dbReference type="Proteomes" id="UP000292702"/>
    </source>
</evidence>
<gene>
    <name evidence="3" type="ORF">EIP91_012441</name>
</gene>
<organism evidence="3 4">
    <name type="scientific">Steccherinum ochraceum</name>
    <dbReference type="NCBI Taxonomy" id="92696"/>
    <lineage>
        <taxon>Eukaryota</taxon>
        <taxon>Fungi</taxon>
        <taxon>Dikarya</taxon>
        <taxon>Basidiomycota</taxon>
        <taxon>Agaricomycotina</taxon>
        <taxon>Agaricomycetes</taxon>
        <taxon>Polyporales</taxon>
        <taxon>Steccherinaceae</taxon>
        <taxon>Steccherinum</taxon>
    </lineage>
</organism>
<dbReference type="EMBL" id="RWJN01000099">
    <property type="protein sequence ID" value="TCD67406.1"/>
    <property type="molecule type" value="Genomic_DNA"/>
</dbReference>
<dbReference type="CDD" id="cd18186">
    <property type="entry name" value="BTB_POZ_ZBTB_KLHL-like"/>
    <property type="match status" value="1"/>
</dbReference>
<protein>
    <recommendedName>
        <fullName evidence="2">BTB domain-containing protein</fullName>
    </recommendedName>
</protein>
<dbReference type="SUPFAM" id="SSF54695">
    <property type="entry name" value="POZ domain"/>
    <property type="match status" value="1"/>
</dbReference>